<evidence type="ECO:0000313" key="1">
    <source>
        <dbReference type="EMBL" id="MFC6334412.1"/>
    </source>
</evidence>
<dbReference type="RefSeq" id="WP_379236915.1">
    <property type="nucleotide sequence ID" value="NZ_JBHSTE010000006.1"/>
</dbReference>
<sequence length="95" mass="10980">MTIAIAVQPYIMIERVVANLTQKTTIVQHELSLFETKITSSQHEFLLQNVYDMSYKIISGEEGFLYVHTNQGVYAFHVRTDPSTFILAYRSLSYQ</sequence>
<dbReference type="Proteomes" id="UP001596233">
    <property type="component" value="Unassembled WGS sequence"/>
</dbReference>
<comment type="caution">
    <text evidence="1">The sequence shown here is derived from an EMBL/GenBank/DDBJ whole genome shotgun (WGS) entry which is preliminary data.</text>
</comment>
<reference evidence="2" key="1">
    <citation type="journal article" date="2019" name="Int. J. Syst. Evol. Microbiol.">
        <title>The Global Catalogue of Microorganisms (GCM) 10K type strain sequencing project: providing services to taxonomists for standard genome sequencing and annotation.</title>
        <authorList>
            <consortium name="The Broad Institute Genomics Platform"/>
            <consortium name="The Broad Institute Genome Sequencing Center for Infectious Disease"/>
            <person name="Wu L."/>
            <person name="Ma J."/>
        </authorList>
    </citation>
    <scope>NUCLEOTIDE SEQUENCE [LARGE SCALE GENOMIC DNA]</scope>
    <source>
        <strain evidence="2">PCU 280</strain>
    </source>
</reference>
<dbReference type="EMBL" id="JBHSTE010000006">
    <property type="protein sequence ID" value="MFC6334412.1"/>
    <property type="molecule type" value="Genomic_DNA"/>
</dbReference>
<proteinExistence type="predicted"/>
<evidence type="ECO:0000313" key="2">
    <source>
        <dbReference type="Proteomes" id="UP001596233"/>
    </source>
</evidence>
<protein>
    <submittedName>
        <fullName evidence="1">Uncharacterized protein</fullName>
    </submittedName>
</protein>
<name>A0ABW1V9H0_9BACL</name>
<gene>
    <name evidence="1" type="ORF">ACFP56_17425</name>
</gene>
<organism evidence="1 2">
    <name type="scientific">Paenibacillus septentrionalis</name>
    <dbReference type="NCBI Taxonomy" id="429342"/>
    <lineage>
        <taxon>Bacteria</taxon>
        <taxon>Bacillati</taxon>
        <taxon>Bacillota</taxon>
        <taxon>Bacilli</taxon>
        <taxon>Bacillales</taxon>
        <taxon>Paenibacillaceae</taxon>
        <taxon>Paenibacillus</taxon>
    </lineage>
</organism>
<keyword evidence="2" id="KW-1185">Reference proteome</keyword>
<accession>A0ABW1V9H0</accession>